<dbReference type="SUPFAM" id="SSF54637">
    <property type="entry name" value="Thioesterase/thiol ester dehydrase-isomerase"/>
    <property type="match status" value="1"/>
</dbReference>
<dbReference type="Proteomes" id="UP000721236">
    <property type="component" value="Unassembled WGS sequence"/>
</dbReference>
<dbReference type="Pfam" id="PF22817">
    <property type="entry name" value="ApeP-like"/>
    <property type="match status" value="1"/>
</dbReference>
<proteinExistence type="predicted"/>
<evidence type="ECO:0008006" key="3">
    <source>
        <dbReference type="Google" id="ProtNLM"/>
    </source>
</evidence>
<gene>
    <name evidence="1" type="ORF">LMG21510_01038</name>
</gene>
<accession>A0ABN7Y4P4</accession>
<dbReference type="Gene3D" id="3.10.129.10">
    <property type="entry name" value="Hotdog Thioesterase"/>
    <property type="match status" value="1"/>
</dbReference>
<dbReference type="InterPro" id="IPR016776">
    <property type="entry name" value="ApeP-like_dehydratase"/>
</dbReference>
<reference evidence="1 2" key="1">
    <citation type="submission" date="2021-08" db="EMBL/GenBank/DDBJ databases">
        <authorList>
            <person name="Peeters C."/>
        </authorList>
    </citation>
    <scope>NUCLEOTIDE SEQUENCE [LARGE SCALE GENOMIC DNA]</scope>
    <source>
        <strain evidence="1 2">LMG 21510</strain>
    </source>
</reference>
<dbReference type="EMBL" id="CAJZAH010000001">
    <property type="protein sequence ID" value="CAG9168334.1"/>
    <property type="molecule type" value="Genomic_DNA"/>
</dbReference>
<protein>
    <recommendedName>
        <fullName evidence="3">3-hydroxylacyl-ACP dehydratase</fullName>
    </recommendedName>
</protein>
<sequence>MTTQPPLGRDWIAARIPHAGSMCLLDRIVAWGPDHIRCEADGHGRPDHPLRAEGRLAAVCGIEYAAQAMAAHAAVLHAGAARPRMGYLASVRKVEIHVARLDVYPAPLAIEASRIGGDAGNVLYAFTVRAGEQVLLGGRAAVILDVPPDLPSGANDDSDNA</sequence>
<comment type="caution">
    <text evidence="1">The sequence shown here is derived from an EMBL/GenBank/DDBJ whole genome shotgun (WGS) entry which is preliminary data.</text>
</comment>
<name>A0ABN7Y4P4_9BURK</name>
<keyword evidence="2" id="KW-1185">Reference proteome</keyword>
<dbReference type="InterPro" id="IPR029069">
    <property type="entry name" value="HotDog_dom_sf"/>
</dbReference>
<organism evidence="1 2">
    <name type="scientific">Cupriavidus respiraculi</name>
    <dbReference type="NCBI Taxonomy" id="195930"/>
    <lineage>
        <taxon>Bacteria</taxon>
        <taxon>Pseudomonadati</taxon>
        <taxon>Pseudomonadota</taxon>
        <taxon>Betaproteobacteria</taxon>
        <taxon>Burkholderiales</taxon>
        <taxon>Burkholderiaceae</taxon>
        <taxon>Cupriavidus</taxon>
    </lineage>
</organism>
<evidence type="ECO:0000313" key="2">
    <source>
        <dbReference type="Proteomes" id="UP000721236"/>
    </source>
</evidence>
<evidence type="ECO:0000313" key="1">
    <source>
        <dbReference type="EMBL" id="CAG9168334.1"/>
    </source>
</evidence>
<dbReference type="RefSeq" id="WP_224040104.1">
    <property type="nucleotide sequence ID" value="NZ_CAJZAH010000001.1"/>
</dbReference>